<dbReference type="GO" id="GO:0016592">
    <property type="term" value="C:mediator complex"/>
    <property type="evidence" value="ECO:0007669"/>
    <property type="project" value="InterPro"/>
</dbReference>
<reference evidence="2" key="1">
    <citation type="submission" date="2021-01" db="EMBL/GenBank/DDBJ databases">
        <title>Adiantum capillus-veneris genome.</title>
        <authorList>
            <person name="Fang Y."/>
            <person name="Liao Q."/>
        </authorList>
    </citation>
    <scope>NUCLEOTIDE SEQUENCE</scope>
    <source>
        <strain evidence="2">H3</strain>
        <tissue evidence="2">Leaf</tissue>
    </source>
</reference>
<proteinExistence type="predicted"/>
<gene>
    <name evidence="2" type="ORF">GOP47_0017854</name>
</gene>
<dbReference type="PANTHER" id="PTHR35989:SF1">
    <property type="entry name" value="MEDIATOR OF RNA POLYMERASE II TRANSCRIPTION SUBUNIT 32"/>
    <property type="match status" value="1"/>
</dbReference>
<dbReference type="GO" id="GO:0009631">
    <property type="term" value="P:cold acclimation"/>
    <property type="evidence" value="ECO:0007669"/>
    <property type="project" value="InterPro"/>
</dbReference>
<organism evidence="2 3">
    <name type="scientific">Adiantum capillus-veneris</name>
    <name type="common">Maidenhair fern</name>
    <dbReference type="NCBI Taxonomy" id="13818"/>
    <lineage>
        <taxon>Eukaryota</taxon>
        <taxon>Viridiplantae</taxon>
        <taxon>Streptophyta</taxon>
        <taxon>Embryophyta</taxon>
        <taxon>Tracheophyta</taxon>
        <taxon>Polypodiopsida</taxon>
        <taxon>Polypodiidae</taxon>
        <taxon>Polypodiales</taxon>
        <taxon>Pteridineae</taxon>
        <taxon>Pteridaceae</taxon>
        <taxon>Vittarioideae</taxon>
        <taxon>Adiantum</taxon>
    </lineage>
</organism>
<evidence type="ECO:0000313" key="2">
    <source>
        <dbReference type="EMBL" id="KAI5067326.1"/>
    </source>
</evidence>
<feature type="region of interest" description="Disordered" evidence="1">
    <location>
        <begin position="119"/>
        <end position="149"/>
    </location>
</feature>
<dbReference type="GO" id="GO:0006355">
    <property type="term" value="P:regulation of DNA-templated transcription"/>
    <property type="evidence" value="ECO:0007669"/>
    <property type="project" value="InterPro"/>
</dbReference>
<name>A0A9D4UG71_ADICA</name>
<evidence type="ECO:0000256" key="1">
    <source>
        <dbReference type="SAM" id="MobiDB-lite"/>
    </source>
</evidence>
<feature type="compositionally biased region" description="Polar residues" evidence="1">
    <location>
        <begin position="119"/>
        <end position="134"/>
    </location>
</feature>
<dbReference type="GO" id="GO:0010150">
    <property type="term" value="P:leaf senescence"/>
    <property type="evidence" value="ECO:0007669"/>
    <property type="project" value="InterPro"/>
</dbReference>
<evidence type="ECO:0000313" key="3">
    <source>
        <dbReference type="Proteomes" id="UP000886520"/>
    </source>
</evidence>
<dbReference type="AlphaFoldDB" id="A0A9D4UG71"/>
<dbReference type="EMBL" id="JABFUD020000017">
    <property type="protein sequence ID" value="KAI5067326.1"/>
    <property type="molecule type" value="Genomic_DNA"/>
</dbReference>
<dbReference type="Proteomes" id="UP000886520">
    <property type="component" value="Chromosome 17"/>
</dbReference>
<dbReference type="GO" id="GO:0048364">
    <property type="term" value="P:root development"/>
    <property type="evidence" value="ECO:0007669"/>
    <property type="project" value="InterPro"/>
</dbReference>
<dbReference type="InterPro" id="IPR033244">
    <property type="entry name" value="MED32"/>
</dbReference>
<evidence type="ECO:0008006" key="4">
    <source>
        <dbReference type="Google" id="ProtNLM"/>
    </source>
</evidence>
<keyword evidence="3" id="KW-1185">Reference proteome</keyword>
<dbReference type="OrthoDB" id="782223at2759"/>
<accession>A0A9D4UG71</accession>
<comment type="caution">
    <text evidence="2">The sequence shown here is derived from an EMBL/GenBank/DDBJ whole genome shotgun (WGS) entry which is preliminary data.</text>
</comment>
<dbReference type="PANTHER" id="PTHR35989">
    <property type="entry name" value="MEDIATOR OF RNA POLYMERASE II TRANSCRIPTION SUBUNIT 32"/>
    <property type="match status" value="1"/>
</dbReference>
<protein>
    <recommendedName>
        <fullName evidence="4">Mediator of RNA polymerase II transcription subunit 32</fullName>
    </recommendedName>
</protein>
<sequence length="149" mass="15859">MEQTVQSLQNAFNLLLSSAATVLEAKEASDGLRTSRSDAALEAFIQNWQLFQVACDQAQEFIESIRQRIGSECLVDEATGSLAARTGNDGRPGLPPLSAVRLEQMSKAVRWLVIELQHGSSPSGVSPNQLSSSGGAAANDTRPSEDTAQ</sequence>